<dbReference type="PROSITE" id="PS50404">
    <property type="entry name" value="GST_NTER"/>
    <property type="match status" value="1"/>
</dbReference>
<dbReference type="Pfam" id="PF02798">
    <property type="entry name" value="GST_N"/>
    <property type="match status" value="1"/>
</dbReference>
<dbReference type="SFLD" id="SFLDS00019">
    <property type="entry name" value="Glutathione_Transferase_(cytos"/>
    <property type="match status" value="1"/>
</dbReference>
<dbReference type="Gene3D" id="1.20.1050.10">
    <property type="match status" value="1"/>
</dbReference>
<dbReference type="Proteomes" id="UP000091857">
    <property type="component" value="Chromosome 16"/>
</dbReference>
<feature type="domain" description="GST N-terminal" evidence="5">
    <location>
        <begin position="3"/>
        <end position="82"/>
    </location>
</feature>
<dbReference type="EC" id="2.5.1.18" evidence="1"/>
<dbReference type="InterPro" id="IPR045074">
    <property type="entry name" value="GST_C_Tau"/>
</dbReference>
<dbReference type="CDD" id="cd03185">
    <property type="entry name" value="GST_C_Tau"/>
    <property type="match status" value="1"/>
</dbReference>
<evidence type="ECO:0000256" key="3">
    <source>
        <dbReference type="ARBA" id="ARBA00047960"/>
    </source>
</evidence>
<dbReference type="InterPro" id="IPR040079">
    <property type="entry name" value="Glutathione_S-Trfase"/>
</dbReference>
<name>A0A2C9U8I8_MANES</name>
<dbReference type="OrthoDB" id="202840at2759"/>
<comment type="similarity">
    <text evidence="4">Belongs to the GST superfamily.</text>
</comment>
<comment type="catalytic activity">
    <reaction evidence="3">
        <text>RX + glutathione = an S-substituted glutathione + a halide anion + H(+)</text>
        <dbReference type="Rhea" id="RHEA:16437"/>
        <dbReference type="ChEBI" id="CHEBI:15378"/>
        <dbReference type="ChEBI" id="CHEBI:16042"/>
        <dbReference type="ChEBI" id="CHEBI:17792"/>
        <dbReference type="ChEBI" id="CHEBI:57925"/>
        <dbReference type="ChEBI" id="CHEBI:90779"/>
        <dbReference type="EC" id="2.5.1.18"/>
    </reaction>
</comment>
<dbReference type="PANTHER" id="PTHR11260">
    <property type="entry name" value="GLUTATHIONE S-TRANSFERASE, GST, SUPERFAMILY, GST DOMAIN CONTAINING"/>
    <property type="match status" value="1"/>
</dbReference>
<accession>A0A2C9U8I8</accession>
<proteinExistence type="inferred from homology"/>
<organism evidence="7 8">
    <name type="scientific">Manihot esculenta</name>
    <name type="common">Cassava</name>
    <name type="synonym">Jatropha manihot</name>
    <dbReference type="NCBI Taxonomy" id="3983"/>
    <lineage>
        <taxon>Eukaryota</taxon>
        <taxon>Viridiplantae</taxon>
        <taxon>Streptophyta</taxon>
        <taxon>Embryophyta</taxon>
        <taxon>Tracheophyta</taxon>
        <taxon>Spermatophyta</taxon>
        <taxon>Magnoliopsida</taxon>
        <taxon>eudicotyledons</taxon>
        <taxon>Gunneridae</taxon>
        <taxon>Pentapetalae</taxon>
        <taxon>rosids</taxon>
        <taxon>fabids</taxon>
        <taxon>Malpighiales</taxon>
        <taxon>Euphorbiaceae</taxon>
        <taxon>Crotonoideae</taxon>
        <taxon>Manihoteae</taxon>
        <taxon>Manihot</taxon>
    </lineage>
</organism>
<dbReference type="PANTHER" id="PTHR11260:SF782">
    <property type="entry name" value="GLUTATHIONE S-TRANSFERASE"/>
    <property type="match status" value="1"/>
</dbReference>
<dbReference type="GO" id="GO:0004364">
    <property type="term" value="F:glutathione transferase activity"/>
    <property type="evidence" value="ECO:0000318"/>
    <property type="project" value="GO_Central"/>
</dbReference>
<dbReference type="SFLD" id="SFLDG01152">
    <property type="entry name" value="Main.3:_Omega-_and_Tau-like"/>
    <property type="match status" value="1"/>
</dbReference>
<dbReference type="AlphaFoldDB" id="A0A2C9U8I8"/>
<dbReference type="SUPFAM" id="SSF47616">
    <property type="entry name" value="GST C-terminal domain-like"/>
    <property type="match status" value="1"/>
</dbReference>
<dbReference type="Pfam" id="PF00043">
    <property type="entry name" value="GST_C"/>
    <property type="match status" value="1"/>
</dbReference>
<dbReference type="STRING" id="3983.A0A2C9U8I8"/>
<dbReference type="SFLD" id="SFLDG00358">
    <property type="entry name" value="Main_(cytGST)"/>
    <property type="match status" value="1"/>
</dbReference>
<reference evidence="8" key="1">
    <citation type="journal article" date="2016" name="Nat. Biotechnol.">
        <title>Sequencing wild and cultivated cassava and related species reveals extensive interspecific hybridization and genetic diversity.</title>
        <authorList>
            <person name="Bredeson J.V."/>
            <person name="Lyons J.B."/>
            <person name="Prochnik S.E."/>
            <person name="Wu G.A."/>
            <person name="Ha C.M."/>
            <person name="Edsinger-Gonzales E."/>
            <person name="Grimwood J."/>
            <person name="Schmutz J."/>
            <person name="Rabbi I.Y."/>
            <person name="Egesi C."/>
            <person name="Nauluvula P."/>
            <person name="Lebot V."/>
            <person name="Ndunguru J."/>
            <person name="Mkamilo G."/>
            <person name="Bart R.S."/>
            <person name="Setter T.L."/>
            <person name="Gleadow R.M."/>
            <person name="Kulakow P."/>
            <person name="Ferguson M.E."/>
            <person name="Rounsley S."/>
            <person name="Rokhsar D.S."/>
        </authorList>
    </citation>
    <scope>NUCLEOTIDE SEQUENCE [LARGE SCALE GENOMIC DNA]</scope>
    <source>
        <strain evidence="8">cv. AM560-2</strain>
    </source>
</reference>
<evidence type="ECO:0000313" key="7">
    <source>
        <dbReference type="EMBL" id="OAY26237.1"/>
    </source>
</evidence>
<dbReference type="GO" id="GO:0006749">
    <property type="term" value="P:glutathione metabolic process"/>
    <property type="evidence" value="ECO:0000318"/>
    <property type="project" value="GO_Central"/>
</dbReference>
<dbReference type="FunFam" id="1.20.1050.10:FF:000018">
    <property type="entry name" value="Glutathione S-transferase U20"/>
    <property type="match status" value="1"/>
</dbReference>
<protein>
    <recommendedName>
        <fullName evidence="1">glutathione transferase</fullName>
        <ecNumber evidence="1">2.5.1.18</ecNumber>
    </recommendedName>
</protein>
<sequence>MVQGLILLDLWVSPYAARVKIALAEKGIEYESKEEDLSNKSSLLLEMNPVYKKVPVLIHKGKPISESLIIVQYIDEVWSHKSPLLPSDPYERAHARFWADFVDQKFQAAIYRIIWATKSSEEKEAGEKEFIECCKMLESELGMKPYFGGETFGFVDIALIPTYSYYHAHERMGSLSLVEEFPKLTAWVKRCLERESVSKSVSDPHKIYEFVSQLRKHKGLE</sequence>
<gene>
    <name evidence="7" type="ORF">MANES_16G031600v8</name>
</gene>
<dbReference type="InterPro" id="IPR036249">
    <property type="entry name" value="Thioredoxin-like_sf"/>
</dbReference>
<evidence type="ECO:0000256" key="1">
    <source>
        <dbReference type="ARBA" id="ARBA00012452"/>
    </source>
</evidence>
<evidence type="ECO:0000256" key="4">
    <source>
        <dbReference type="RuleBase" id="RU003494"/>
    </source>
</evidence>
<dbReference type="PROSITE" id="PS50405">
    <property type="entry name" value="GST_CTER"/>
    <property type="match status" value="1"/>
</dbReference>
<dbReference type="InterPro" id="IPR004045">
    <property type="entry name" value="Glutathione_S-Trfase_N"/>
</dbReference>
<dbReference type="InterPro" id="IPR010987">
    <property type="entry name" value="Glutathione-S-Trfase_C-like"/>
</dbReference>
<evidence type="ECO:0000313" key="8">
    <source>
        <dbReference type="Proteomes" id="UP000091857"/>
    </source>
</evidence>
<dbReference type="InterPro" id="IPR045073">
    <property type="entry name" value="Omega/Tau-like"/>
</dbReference>
<dbReference type="FunFam" id="3.40.30.10:FF:000014">
    <property type="entry name" value="Tau class glutathione S-transferase"/>
    <property type="match status" value="1"/>
</dbReference>
<dbReference type="GO" id="GO:0005737">
    <property type="term" value="C:cytoplasm"/>
    <property type="evidence" value="ECO:0000318"/>
    <property type="project" value="GO_Central"/>
</dbReference>
<dbReference type="InterPro" id="IPR004046">
    <property type="entry name" value="GST_C"/>
</dbReference>
<feature type="domain" description="GST C-terminal" evidence="6">
    <location>
        <begin position="88"/>
        <end position="214"/>
    </location>
</feature>
<dbReference type="Gramene" id="Manes.16G031600.1.v8.1">
    <property type="protein sequence ID" value="Manes.16G031600.1.v8.1.CDS"/>
    <property type="gene ID" value="Manes.16G031600.v8.1"/>
</dbReference>
<keyword evidence="8" id="KW-1185">Reference proteome</keyword>
<keyword evidence="2" id="KW-0808">Transferase</keyword>
<dbReference type="SUPFAM" id="SSF52833">
    <property type="entry name" value="Thioredoxin-like"/>
    <property type="match status" value="1"/>
</dbReference>
<dbReference type="InterPro" id="IPR036282">
    <property type="entry name" value="Glutathione-S-Trfase_C_sf"/>
</dbReference>
<dbReference type="Gene3D" id="3.40.30.10">
    <property type="entry name" value="Glutaredoxin"/>
    <property type="match status" value="1"/>
</dbReference>
<comment type="caution">
    <text evidence="7">The sequence shown here is derived from an EMBL/GenBank/DDBJ whole genome shotgun (WGS) entry which is preliminary data.</text>
</comment>
<evidence type="ECO:0000256" key="2">
    <source>
        <dbReference type="ARBA" id="ARBA00022679"/>
    </source>
</evidence>
<evidence type="ECO:0000259" key="6">
    <source>
        <dbReference type="PROSITE" id="PS50405"/>
    </source>
</evidence>
<dbReference type="EMBL" id="CM004402">
    <property type="protein sequence ID" value="OAY26237.1"/>
    <property type="molecule type" value="Genomic_DNA"/>
</dbReference>
<dbReference type="CDD" id="cd03058">
    <property type="entry name" value="GST_N_Tau"/>
    <property type="match status" value="1"/>
</dbReference>
<evidence type="ECO:0000259" key="5">
    <source>
        <dbReference type="PROSITE" id="PS50404"/>
    </source>
</evidence>